<keyword evidence="3" id="KW-0378">Hydrolase</keyword>
<feature type="domain" description="DDH" evidence="1">
    <location>
        <begin position="24"/>
        <end position="148"/>
    </location>
</feature>
<name>A0A7W7Y431_9BACT</name>
<organism evidence="3 4">
    <name type="scientific">Desulfurispira natronophila</name>
    <dbReference type="NCBI Taxonomy" id="682562"/>
    <lineage>
        <taxon>Bacteria</taxon>
        <taxon>Pseudomonadati</taxon>
        <taxon>Chrysiogenota</taxon>
        <taxon>Chrysiogenia</taxon>
        <taxon>Chrysiogenales</taxon>
        <taxon>Chrysiogenaceae</taxon>
        <taxon>Desulfurispira</taxon>
    </lineage>
</organism>
<dbReference type="Pfam" id="PF02272">
    <property type="entry name" value="DHHA1"/>
    <property type="match status" value="1"/>
</dbReference>
<comment type="caution">
    <text evidence="3">The sequence shown here is derived from an EMBL/GenBank/DDBJ whole genome shotgun (WGS) entry which is preliminary data.</text>
</comment>
<keyword evidence="4" id="KW-1185">Reference proteome</keyword>
<sequence length="317" mass="35597">MTKLLFDDRPAIWDILYSAQRPAVVAHLNPDGDTIGCALALFHRLKTMGREPWVVCESPITREYHFLPGAECFRHSIPDEADAIIAVDASTLDRLGDVGWHENVPTVNIDHHITNKGFARYNYVIGEAAATAMLIYELLEKMGPVDYQESLCLYTALFTDTGGFRYSSSSPESHIIAARLLEKGIDPWQITVQIYESMAWEKMLLLRHCLERVEFNRSKGVAWTWVNQQDFQETGTEPSDTDGFINYLRAIDGVEVAVFIRQDSPTSHKVSFRSKGRINVASICDGFGGGGHHNAGGFQVDNLDITSIMEEIYRLLP</sequence>
<protein>
    <submittedName>
        <fullName evidence="3">Phosphoesterase RecJ-like protein</fullName>
        <ecNumber evidence="3">3.1.13.3</ecNumber>
        <ecNumber evidence="3">3.1.3.7</ecNumber>
    </submittedName>
</protein>
<dbReference type="Proteomes" id="UP000528322">
    <property type="component" value="Unassembled WGS sequence"/>
</dbReference>
<dbReference type="PANTHER" id="PTHR47618">
    <property type="entry name" value="BIFUNCTIONAL OLIGORIBONUCLEASE AND PAP PHOSPHATASE NRNA"/>
    <property type="match status" value="1"/>
</dbReference>
<dbReference type="PANTHER" id="PTHR47618:SF1">
    <property type="entry name" value="BIFUNCTIONAL OLIGORIBONUCLEASE AND PAP PHOSPHATASE NRNA"/>
    <property type="match status" value="1"/>
</dbReference>
<dbReference type="InterPro" id="IPR001667">
    <property type="entry name" value="DDH_dom"/>
</dbReference>
<dbReference type="Gene3D" id="3.10.310.30">
    <property type="match status" value="1"/>
</dbReference>
<dbReference type="EMBL" id="JACHID010000005">
    <property type="protein sequence ID" value="MBB5021682.1"/>
    <property type="molecule type" value="Genomic_DNA"/>
</dbReference>
<dbReference type="RefSeq" id="WP_183730822.1">
    <property type="nucleotide sequence ID" value="NZ_JACHID010000005.1"/>
</dbReference>
<dbReference type="Pfam" id="PF01368">
    <property type="entry name" value="DHH"/>
    <property type="match status" value="1"/>
</dbReference>
<evidence type="ECO:0000259" key="1">
    <source>
        <dbReference type="Pfam" id="PF01368"/>
    </source>
</evidence>
<dbReference type="EC" id="3.1.3.7" evidence="3"/>
<dbReference type="EC" id="3.1.13.3" evidence="3"/>
<evidence type="ECO:0000313" key="3">
    <source>
        <dbReference type="EMBL" id="MBB5021682.1"/>
    </source>
</evidence>
<evidence type="ECO:0000313" key="4">
    <source>
        <dbReference type="Proteomes" id="UP000528322"/>
    </source>
</evidence>
<accession>A0A7W7Y431</accession>
<dbReference type="Gene3D" id="3.90.1640.10">
    <property type="entry name" value="inorganic pyrophosphatase (n-terminal core)"/>
    <property type="match status" value="1"/>
</dbReference>
<evidence type="ECO:0000259" key="2">
    <source>
        <dbReference type="Pfam" id="PF02272"/>
    </source>
</evidence>
<dbReference type="SUPFAM" id="SSF64182">
    <property type="entry name" value="DHH phosphoesterases"/>
    <property type="match status" value="1"/>
</dbReference>
<proteinExistence type="predicted"/>
<dbReference type="InterPro" id="IPR051319">
    <property type="entry name" value="Oligoribo/pAp-PDE_c-di-AMP_PDE"/>
</dbReference>
<reference evidence="3 4" key="1">
    <citation type="submission" date="2020-08" db="EMBL/GenBank/DDBJ databases">
        <title>Genomic Encyclopedia of Type Strains, Phase IV (KMG-IV): sequencing the most valuable type-strain genomes for metagenomic binning, comparative biology and taxonomic classification.</title>
        <authorList>
            <person name="Goeker M."/>
        </authorList>
    </citation>
    <scope>NUCLEOTIDE SEQUENCE [LARGE SCALE GENOMIC DNA]</scope>
    <source>
        <strain evidence="3 4">DSM 22071</strain>
    </source>
</reference>
<dbReference type="GO" id="GO:0003676">
    <property type="term" value="F:nucleic acid binding"/>
    <property type="evidence" value="ECO:0007669"/>
    <property type="project" value="InterPro"/>
</dbReference>
<dbReference type="GO" id="GO:0008441">
    <property type="term" value="F:3'(2'),5'-bisphosphate nucleotidase activity"/>
    <property type="evidence" value="ECO:0007669"/>
    <property type="project" value="UniProtKB-EC"/>
</dbReference>
<gene>
    <name evidence="3" type="ORF">HNR37_000995</name>
</gene>
<dbReference type="InterPro" id="IPR038763">
    <property type="entry name" value="DHH_sf"/>
</dbReference>
<feature type="domain" description="DHHA1" evidence="2">
    <location>
        <begin position="233"/>
        <end position="309"/>
    </location>
</feature>
<dbReference type="AlphaFoldDB" id="A0A7W7Y431"/>
<dbReference type="InterPro" id="IPR003156">
    <property type="entry name" value="DHHA1_dom"/>
</dbReference>